<feature type="non-terminal residue" evidence="2">
    <location>
        <position position="1"/>
    </location>
</feature>
<reference evidence="2" key="1">
    <citation type="submission" date="2014-05" db="EMBL/GenBank/DDBJ databases">
        <authorList>
            <person name="Chronopoulou M."/>
        </authorList>
    </citation>
    <scope>NUCLEOTIDE SEQUENCE</scope>
    <source>
        <tissue evidence="2">Whole organism</tissue>
    </source>
</reference>
<keyword evidence="1" id="KW-0812">Transmembrane</keyword>
<dbReference type="AlphaFoldDB" id="A0A0K2UD27"/>
<keyword evidence="1" id="KW-0472">Membrane</keyword>
<evidence type="ECO:0000256" key="1">
    <source>
        <dbReference type="SAM" id="Phobius"/>
    </source>
</evidence>
<sequence>YSTLFAFVNFRPFYGPLIEKFANFYTFIQNGLNIWSKFSNFVFFLYIFGLNIQLFIAILFFFVKISLIFINHLLS</sequence>
<protein>
    <submittedName>
        <fullName evidence="2">Uncharacterized protein</fullName>
    </submittedName>
</protein>
<accession>A0A0K2UD27</accession>
<dbReference type="EMBL" id="HACA01018798">
    <property type="protein sequence ID" value="CDW36159.1"/>
    <property type="molecule type" value="Transcribed_RNA"/>
</dbReference>
<name>A0A0K2UD27_LEPSM</name>
<proteinExistence type="predicted"/>
<evidence type="ECO:0000313" key="2">
    <source>
        <dbReference type="EMBL" id="CDW36159.1"/>
    </source>
</evidence>
<organism evidence="2">
    <name type="scientific">Lepeophtheirus salmonis</name>
    <name type="common">Salmon louse</name>
    <name type="synonym">Caligus salmonis</name>
    <dbReference type="NCBI Taxonomy" id="72036"/>
    <lineage>
        <taxon>Eukaryota</taxon>
        <taxon>Metazoa</taxon>
        <taxon>Ecdysozoa</taxon>
        <taxon>Arthropoda</taxon>
        <taxon>Crustacea</taxon>
        <taxon>Multicrustacea</taxon>
        <taxon>Hexanauplia</taxon>
        <taxon>Copepoda</taxon>
        <taxon>Siphonostomatoida</taxon>
        <taxon>Caligidae</taxon>
        <taxon>Lepeophtheirus</taxon>
    </lineage>
</organism>
<feature type="transmembrane region" description="Helical" evidence="1">
    <location>
        <begin position="43"/>
        <end position="70"/>
    </location>
</feature>
<keyword evidence="1" id="KW-1133">Transmembrane helix</keyword>